<keyword evidence="1" id="KW-1133">Transmembrane helix</keyword>
<feature type="domain" description="7TM GPCR serpentine receptor class x (Srx)" evidence="2">
    <location>
        <begin position="17"/>
        <end position="202"/>
    </location>
</feature>
<proteinExistence type="predicted"/>
<reference evidence="4" key="1">
    <citation type="journal article" date="2015" name="Nat. Genet.">
        <title>The genome and transcriptome of the zoonotic hookworm Ancylostoma ceylanicum identify infection-specific gene families.</title>
        <authorList>
            <person name="Schwarz E.M."/>
            <person name="Hu Y."/>
            <person name="Antoshechkin I."/>
            <person name="Miller M.M."/>
            <person name="Sternberg P.W."/>
            <person name="Aroian R.V."/>
        </authorList>
    </citation>
    <scope>NUCLEOTIDE SEQUENCE</scope>
    <source>
        <strain evidence="4">HY135</strain>
    </source>
</reference>
<keyword evidence="1" id="KW-0812">Transmembrane</keyword>
<protein>
    <recommendedName>
        <fullName evidence="2">7TM GPCR serpentine receptor class x (Srx) domain-containing protein</fullName>
    </recommendedName>
</protein>
<dbReference type="EMBL" id="JARK01001360">
    <property type="protein sequence ID" value="EYC19562.1"/>
    <property type="molecule type" value="Genomic_DNA"/>
</dbReference>
<feature type="transmembrane region" description="Helical" evidence="1">
    <location>
        <begin position="56"/>
        <end position="78"/>
    </location>
</feature>
<evidence type="ECO:0000313" key="3">
    <source>
        <dbReference type="EMBL" id="EYC19562.1"/>
    </source>
</evidence>
<feature type="transmembrane region" description="Helical" evidence="1">
    <location>
        <begin position="20"/>
        <end position="44"/>
    </location>
</feature>
<gene>
    <name evidence="3" type="primary">Acey_s0024.g938</name>
    <name evidence="3" type="ORF">Y032_0024g938</name>
</gene>
<keyword evidence="4" id="KW-1185">Reference proteome</keyword>
<accession>A0A016UXU7</accession>
<comment type="caution">
    <text evidence="3">The sequence shown here is derived from an EMBL/GenBank/DDBJ whole genome shotgun (WGS) entry which is preliminary data.</text>
</comment>
<evidence type="ECO:0000313" key="4">
    <source>
        <dbReference type="Proteomes" id="UP000024635"/>
    </source>
</evidence>
<dbReference type="InterPro" id="IPR019430">
    <property type="entry name" value="7TM_GPCR_serpentine_rcpt_Srx"/>
</dbReference>
<feature type="transmembrane region" description="Helical" evidence="1">
    <location>
        <begin position="106"/>
        <end position="128"/>
    </location>
</feature>
<dbReference type="Pfam" id="PF10328">
    <property type="entry name" value="7TM_GPCR_Srx"/>
    <property type="match status" value="1"/>
</dbReference>
<dbReference type="SUPFAM" id="SSF81321">
    <property type="entry name" value="Family A G protein-coupled receptor-like"/>
    <property type="match status" value="1"/>
</dbReference>
<organism evidence="3 4">
    <name type="scientific">Ancylostoma ceylanicum</name>
    <dbReference type="NCBI Taxonomy" id="53326"/>
    <lineage>
        <taxon>Eukaryota</taxon>
        <taxon>Metazoa</taxon>
        <taxon>Ecdysozoa</taxon>
        <taxon>Nematoda</taxon>
        <taxon>Chromadorea</taxon>
        <taxon>Rhabditida</taxon>
        <taxon>Rhabditina</taxon>
        <taxon>Rhabditomorpha</taxon>
        <taxon>Strongyloidea</taxon>
        <taxon>Ancylostomatidae</taxon>
        <taxon>Ancylostomatinae</taxon>
        <taxon>Ancylostoma</taxon>
    </lineage>
</organism>
<dbReference type="OrthoDB" id="5864998at2759"/>
<dbReference type="PANTHER" id="PTHR23013">
    <property type="entry name" value="SERPENTINE RECEPTOR"/>
    <property type="match status" value="1"/>
</dbReference>
<dbReference type="Gene3D" id="1.20.1070.10">
    <property type="entry name" value="Rhodopsin 7-helix transmembrane proteins"/>
    <property type="match status" value="1"/>
</dbReference>
<keyword evidence="1" id="KW-0472">Membrane</keyword>
<evidence type="ECO:0000256" key="1">
    <source>
        <dbReference type="SAM" id="Phobius"/>
    </source>
</evidence>
<dbReference type="AlphaFoldDB" id="A0A016UXU7"/>
<sequence length="248" mass="28565">MSFSKFLPPGDEVGRSAQLLTGMFYCSIPVIQLGVAYNRVIAIYVPFRYKKLCSKLWASIVIALGLSYGTLVSLHELIANCHFGYNPFIFSWEYFDCTLQVVRIKLIYPMLFMTGMTLTLNLFVATRIVIEKIGKQSLSESKKKNIKLFWQAFIQEMFFVSDCLSQHFLYDVINTRLWLFLTNTFLWELSHTCDGLSFLLLNVALRNSLRNLLFRYIGSDSHSRSSSDLRQSQLIFTLPAVSKAKRTL</sequence>
<dbReference type="PANTHER" id="PTHR23013:SF27">
    <property type="entry name" value="G-PROTEIN COUPLED RECEPTORS FAMILY 1 PROFILE DOMAIN-CONTAINING PROTEIN"/>
    <property type="match status" value="1"/>
</dbReference>
<dbReference type="Proteomes" id="UP000024635">
    <property type="component" value="Unassembled WGS sequence"/>
</dbReference>
<name>A0A016UXU7_9BILA</name>
<evidence type="ECO:0000259" key="2">
    <source>
        <dbReference type="Pfam" id="PF10328"/>
    </source>
</evidence>